<evidence type="ECO:0000313" key="5">
    <source>
        <dbReference type="Proteomes" id="UP000315496"/>
    </source>
</evidence>
<feature type="repeat" description="ANK" evidence="1">
    <location>
        <begin position="551"/>
        <end position="583"/>
    </location>
</feature>
<evidence type="ECO:0000256" key="2">
    <source>
        <dbReference type="SAM" id="MobiDB-lite"/>
    </source>
</evidence>
<dbReference type="PROSITE" id="PS50011">
    <property type="entry name" value="PROTEIN_KINASE_DOM"/>
    <property type="match status" value="1"/>
</dbReference>
<accession>A0A4Z1TA01</accession>
<evidence type="ECO:0000313" key="4">
    <source>
        <dbReference type="EMBL" id="TNJ29351.1"/>
    </source>
</evidence>
<dbReference type="SUPFAM" id="SSF56112">
    <property type="entry name" value="Protein kinase-like (PK-like)"/>
    <property type="match status" value="1"/>
</dbReference>
<keyword evidence="4" id="KW-0418">Kinase</keyword>
<feature type="repeat" description="ANK" evidence="1">
    <location>
        <begin position="484"/>
        <end position="507"/>
    </location>
</feature>
<protein>
    <submittedName>
        <fullName evidence="4">Kinase, NEK</fullName>
    </submittedName>
</protein>
<dbReference type="EMBL" id="VDLU01000001">
    <property type="protein sequence ID" value="TNJ29351.1"/>
    <property type="molecule type" value="Genomic_DNA"/>
</dbReference>
<keyword evidence="4" id="KW-0808">Transferase</keyword>
<keyword evidence="1" id="KW-0040">ANK repeat</keyword>
<feature type="repeat" description="ANK" evidence="1">
    <location>
        <begin position="804"/>
        <end position="829"/>
    </location>
</feature>
<reference evidence="4 5" key="1">
    <citation type="submission" date="2019-05" db="EMBL/GenBank/DDBJ databases">
        <title>The compact genome of Giardia muris reveals important steps in the evolution of intestinal protozoan parasites.</title>
        <authorList>
            <person name="Xu F."/>
            <person name="Jimenez-Gonzalez A."/>
            <person name="Einarsson E."/>
            <person name="Astvaldsson A."/>
            <person name="Peirasmaki D."/>
            <person name="Eckmann L."/>
            <person name="Andersson J.O."/>
            <person name="Svard S.G."/>
            <person name="Jerlstrom-Hultqvist J."/>
        </authorList>
    </citation>
    <scope>NUCLEOTIDE SEQUENCE [LARGE SCALE GENOMIC DNA]</scope>
    <source>
        <strain evidence="4 5">Roberts-Thomson</strain>
    </source>
</reference>
<dbReference type="Pfam" id="PF12796">
    <property type="entry name" value="Ank_2"/>
    <property type="match status" value="3"/>
</dbReference>
<feature type="compositionally biased region" description="Pro residues" evidence="2">
    <location>
        <begin position="325"/>
        <end position="344"/>
    </location>
</feature>
<dbReference type="PANTHER" id="PTHR24120">
    <property type="entry name" value="GH07239P"/>
    <property type="match status" value="1"/>
</dbReference>
<dbReference type="Pfam" id="PF00023">
    <property type="entry name" value="Ank"/>
    <property type="match status" value="3"/>
</dbReference>
<organism evidence="4 5">
    <name type="scientific">Giardia muris</name>
    <dbReference type="NCBI Taxonomy" id="5742"/>
    <lineage>
        <taxon>Eukaryota</taxon>
        <taxon>Metamonada</taxon>
        <taxon>Diplomonadida</taxon>
        <taxon>Hexamitidae</taxon>
        <taxon>Giardiinae</taxon>
        <taxon>Giardia</taxon>
    </lineage>
</organism>
<comment type="caution">
    <text evidence="4">The sequence shown here is derived from an EMBL/GenBank/DDBJ whole genome shotgun (WGS) entry which is preliminary data.</text>
</comment>
<dbReference type="PANTHER" id="PTHR24120:SF4">
    <property type="entry name" value="GH07239P"/>
    <property type="match status" value="1"/>
</dbReference>
<name>A0A4Z1TA01_GIAMU</name>
<keyword evidence="5" id="KW-1185">Reference proteome</keyword>
<evidence type="ECO:0000256" key="1">
    <source>
        <dbReference type="PROSITE-ProRule" id="PRU00023"/>
    </source>
</evidence>
<dbReference type="VEuPathDB" id="GiardiaDB:GMRT_10963"/>
<dbReference type="SMART" id="SM00248">
    <property type="entry name" value="ANK"/>
    <property type="match status" value="12"/>
</dbReference>
<dbReference type="InterPro" id="IPR000719">
    <property type="entry name" value="Prot_kinase_dom"/>
</dbReference>
<feature type="repeat" description="ANK" evidence="1">
    <location>
        <begin position="519"/>
        <end position="551"/>
    </location>
</feature>
<dbReference type="Gene3D" id="1.25.40.20">
    <property type="entry name" value="Ankyrin repeat-containing domain"/>
    <property type="match status" value="2"/>
</dbReference>
<gene>
    <name evidence="4" type="ORF">GMRT_10963</name>
</gene>
<dbReference type="Gene3D" id="1.10.510.10">
    <property type="entry name" value="Transferase(Phosphotransferase) domain 1"/>
    <property type="match status" value="1"/>
</dbReference>
<dbReference type="PROSITE" id="PS50088">
    <property type="entry name" value="ANK_REPEAT"/>
    <property type="match status" value="6"/>
</dbReference>
<dbReference type="InterPro" id="IPR036770">
    <property type="entry name" value="Ankyrin_rpt-contain_sf"/>
</dbReference>
<feature type="region of interest" description="Disordered" evidence="2">
    <location>
        <begin position="305"/>
        <end position="344"/>
    </location>
</feature>
<dbReference type="GO" id="GO:0004672">
    <property type="term" value="F:protein kinase activity"/>
    <property type="evidence" value="ECO:0007669"/>
    <property type="project" value="InterPro"/>
</dbReference>
<sequence length="909" mass="98513">MTNFEIQIPSGFDDPLLVYRDAYAAYYDAIEQDTGENQFLVEVYLPKVDPIMKPIISRNAGILMLVSHPHVLRTYDAYTDVMNRLFLAQEFTGHGRLNEYLEHCRAVQRSIPEDTVWDIAALLVETLTTIKLKARKGQPTTPFVHGHLTPTAIYITKNNQLKLGQLEYHLLIGTQACLTPLNGIHPYAAPECFTDGTLTQESDVWSLGCLLAELCLGKPPFSIPSGMDPVTFFSQPHPIVIPALYSADLRSLINNLLVLDPTRRSSLESLKSSPILIAKYSALSKRDFVVFGDYIYQPQAVHTPSPKVLPPSSPPSTSIPSPTIFVPPPPPPPPPPVFSPGKGVPPIPPQLQRPKSEVLMVPQPVPPSNPVTTASSTPVESSSPIYTPLMKAVLAGSTTDAIDHLSEKGKYSSNGLTALMLAAERDSLELVKLLIGEIRMQAGEMAGPEPWKAGATALHFAASKNATAVAPLLLENEVDLPSTNGYTALMVAAMNNSVDVIPLLLERQGGRVLSNTQENGKTALMLAAEQGHEAVCTLLLKKEGTMTLVDTGKTALMYAAERGHVGAIGVLKRREAKMTLRDGFIIPGATATMLAVLNRQYEALPALVDAECGVVTLISNADVNPDFGLSEKPLASVYTNKGITALMLAAQLGFLEAVRPLYGKESGIGRPTDGLRAYDIVVNFCSKGSPPSKYASIIEHLQPELNVTRDEELNTDLILAADKGDIDGVQKFYDQVRLQNNRGKTALMACAERGHLECAKLLAKKEAGLHNSSGWTALMIAAMFGKTDLAKLLLADEVGMVTIDGWTALMGAAYSNHPEIVKLLLEKEAGRATNALYYDGAGWTALLLAAKRSNLEAVRLLIDGEMMSRLPPTDAYPKGRTVLDVAGAKIRDWVIGYVREHIARRPPEN</sequence>
<dbReference type="GO" id="GO:0005524">
    <property type="term" value="F:ATP binding"/>
    <property type="evidence" value="ECO:0007669"/>
    <property type="project" value="InterPro"/>
</dbReference>
<dbReference type="OrthoDB" id="341259at2759"/>
<evidence type="ECO:0000259" key="3">
    <source>
        <dbReference type="PROSITE" id="PS50011"/>
    </source>
</evidence>
<feature type="repeat" description="ANK" evidence="1">
    <location>
        <begin position="453"/>
        <end position="485"/>
    </location>
</feature>
<dbReference type="SMART" id="SM00220">
    <property type="entry name" value="S_TKc"/>
    <property type="match status" value="1"/>
</dbReference>
<dbReference type="InterPro" id="IPR002110">
    <property type="entry name" value="Ankyrin_rpt"/>
</dbReference>
<proteinExistence type="predicted"/>
<feature type="repeat" description="ANK" evidence="1">
    <location>
        <begin position="414"/>
        <end position="435"/>
    </location>
</feature>
<feature type="compositionally biased region" description="Low complexity" evidence="2">
    <location>
        <begin position="315"/>
        <end position="324"/>
    </location>
</feature>
<dbReference type="SUPFAM" id="SSF48403">
    <property type="entry name" value="Ankyrin repeat"/>
    <property type="match status" value="3"/>
</dbReference>
<dbReference type="InterPro" id="IPR011009">
    <property type="entry name" value="Kinase-like_dom_sf"/>
</dbReference>
<dbReference type="AlphaFoldDB" id="A0A4Z1TA01"/>
<dbReference type="Proteomes" id="UP000315496">
    <property type="component" value="Chromosome 1"/>
</dbReference>
<feature type="domain" description="Protein kinase" evidence="3">
    <location>
        <begin position="12"/>
        <end position="276"/>
    </location>
</feature>
<dbReference type="PROSITE" id="PS50297">
    <property type="entry name" value="ANK_REP_REGION"/>
    <property type="match status" value="5"/>
</dbReference>
<dbReference type="Pfam" id="PF00069">
    <property type="entry name" value="Pkinase"/>
    <property type="match status" value="1"/>
</dbReference>